<sequence>MNNIEYFPQFQDEFTELDFVDSNYSQDVFRTNFVDSSTVLPHQDIGQWLHLEPFTNEDASYFSFMDQAGSLDSGMDSMPQAADDLFTIDFSQLIAGPDLHLDPLDTALYDNSGFSNSFPDLPETLNETYLGDMSLSGSLDLNFTL</sequence>
<organism evidence="1 2">
    <name type="scientific">Fusarium torulosum</name>
    <dbReference type="NCBI Taxonomy" id="33205"/>
    <lineage>
        <taxon>Eukaryota</taxon>
        <taxon>Fungi</taxon>
        <taxon>Dikarya</taxon>
        <taxon>Ascomycota</taxon>
        <taxon>Pezizomycotina</taxon>
        <taxon>Sordariomycetes</taxon>
        <taxon>Hypocreomycetidae</taxon>
        <taxon>Hypocreales</taxon>
        <taxon>Nectriaceae</taxon>
        <taxon>Fusarium</taxon>
    </lineage>
</organism>
<gene>
    <name evidence="1" type="ORF">FTOL_13083</name>
</gene>
<proteinExistence type="predicted"/>
<reference evidence="1" key="1">
    <citation type="submission" date="2018-03" db="EMBL/GenBank/DDBJ databases">
        <authorList>
            <person name="Guldener U."/>
        </authorList>
    </citation>
    <scope>NUCLEOTIDE SEQUENCE</scope>
</reference>
<evidence type="ECO:0000313" key="2">
    <source>
        <dbReference type="Proteomes" id="UP001187734"/>
    </source>
</evidence>
<name>A0AAE8SPV0_9HYPO</name>
<keyword evidence="2" id="KW-1185">Reference proteome</keyword>
<dbReference type="Proteomes" id="UP001187734">
    <property type="component" value="Unassembled WGS sequence"/>
</dbReference>
<dbReference type="EMBL" id="ONZP01000702">
    <property type="protein sequence ID" value="SPJ89722.1"/>
    <property type="molecule type" value="Genomic_DNA"/>
</dbReference>
<accession>A0AAE8SPV0</accession>
<comment type="caution">
    <text evidence="1">The sequence shown here is derived from an EMBL/GenBank/DDBJ whole genome shotgun (WGS) entry which is preliminary data.</text>
</comment>
<dbReference type="AlphaFoldDB" id="A0AAE8SPV0"/>
<protein>
    <submittedName>
        <fullName evidence="1">Uncharacterized protein</fullName>
    </submittedName>
</protein>
<evidence type="ECO:0000313" key="1">
    <source>
        <dbReference type="EMBL" id="SPJ89722.1"/>
    </source>
</evidence>